<organism evidence="1 2">
    <name type="scientific">Rhabditophanes sp. KR3021</name>
    <dbReference type="NCBI Taxonomy" id="114890"/>
    <lineage>
        <taxon>Eukaryota</taxon>
        <taxon>Metazoa</taxon>
        <taxon>Ecdysozoa</taxon>
        <taxon>Nematoda</taxon>
        <taxon>Chromadorea</taxon>
        <taxon>Rhabditida</taxon>
        <taxon>Tylenchina</taxon>
        <taxon>Panagrolaimomorpha</taxon>
        <taxon>Strongyloidoidea</taxon>
        <taxon>Alloionematidae</taxon>
        <taxon>Rhabditophanes</taxon>
    </lineage>
</organism>
<accession>A0AC35UDD1</accession>
<name>A0AC35UDD1_9BILA</name>
<dbReference type="WBParaSite" id="RSKR_0000967000.1">
    <property type="protein sequence ID" value="RSKR_0000967000.1"/>
    <property type="gene ID" value="RSKR_0000967000"/>
</dbReference>
<evidence type="ECO:0000313" key="1">
    <source>
        <dbReference type="Proteomes" id="UP000095286"/>
    </source>
</evidence>
<evidence type="ECO:0000313" key="2">
    <source>
        <dbReference type="WBParaSite" id="RSKR_0000967000.1"/>
    </source>
</evidence>
<dbReference type="Proteomes" id="UP000095286">
    <property type="component" value="Unplaced"/>
</dbReference>
<reference evidence="2" key="1">
    <citation type="submission" date="2016-11" db="UniProtKB">
        <authorList>
            <consortium name="WormBaseParasite"/>
        </authorList>
    </citation>
    <scope>IDENTIFICATION</scope>
    <source>
        <strain evidence="2">KR3021</strain>
    </source>
</reference>
<protein>
    <submittedName>
        <fullName evidence="2">TF_AP-2 domain-containing protein</fullName>
    </submittedName>
</protein>
<sequence length="273" mass="30746">MINNFPSLNHLPIPYDNKASHSNMNSFVSDNNKESEVNDINSLFSSAATTIFRPPDEPEVFAKVPGRALLLNSIKKFDVTIAEIHRRINPPERLNGSLLGGILRRAKNKDGGKKLREELDKVNIRLESGRRKSVTISAFTSFAEEEIIHVVKDFDNACKAHYPARQIARELIFRKFSILNNFEKIRQNLTSSLETISLLVQILKEDASPLGRENHPIKTLNNEVQKALSNFSLITHGFGTKTIVISLEAIIRTLQLALDDLGPFTKIRDCSIF</sequence>
<proteinExistence type="predicted"/>